<evidence type="ECO:0000313" key="8">
    <source>
        <dbReference type="Proteomes" id="UP000237271"/>
    </source>
</evidence>
<evidence type="ECO:0000256" key="5">
    <source>
        <dbReference type="RuleBase" id="RU367124"/>
    </source>
</evidence>
<evidence type="ECO:0000256" key="3">
    <source>
        <dbReference type="ARBA" id="ARBA00022525"/>
    </source>
</evidence>
<feature type="chain" id="PRO_5015176267" description="RxLR effector protein" evidence="5">
    <location>
        <begin position="21"/>
        <end position="135"/>
    </location>
</feature>
<keyword evidence="4 5" id="KW-0732">Signal</keyword>
<evidence type="ECO:0000313" key="7">
    <source>
        <dbReference type="EMBL" id="POM73670.1"/>
    </source>
</evidence>
<proteinExistence type="inferred from homology"/>
<sequence length="135" mass="15326">MRILCIAILIITTLFTTSGAVPVAKNTEMIKSGGRRLLRSINTADVDTDSNHEEREGLFSLPEELEELVETHHHIREVFTKWCLEKESPEEEAEESHAKPGTKEAEKAELYKKFAAYEAEKGETGRKHKMLECNV</sequence>
<accession>A0A2P4Y790</accession>
<protein>
    <recommendedName>
        <fullName evidence="5">RxLR effector protein</fullName>
    </recommendedName>
</protein>
<dbReference type="OrthoDB" id="122425at2759"/>
<evidence type="ECO:0000256" key="2">
    <source>
        <dbReference type="ARBA" id="ARBA00010400"/>
    </source>
</evidence>
<reference evidence="7 8" key="1">
    <citation type="journal article" date="2017" name="Genome Biol. Evol.">
        <title>Phytophthora megakarya and P. palmivora, closely related causal agents of cacao black pod rot, underwent increases in genome sizes and gene numbers by different mechanisms.</title>
        <authorList>
            <person name="Ali S.S."/>
            <person name="Shao J."/>
            <person name="Lary D.J."/>
            <person name="Kronmiller B."/>
            <person name="Shen D."/>
            <person name="Strem M.D."/>
            <person name="Amoako-Attah I."/>
            <person name="Akrofi A.Y."/>
            <person name="Begoude B.A."/>
            <person name="Ten Hoopen G.M."/>
            <person name="Coulibaly K."/>
            <person name="Kebe B.I."/>
            <person name="Melnick R.L."/>
            <person name="Guiltinan M.J."/>
            <person name="Tyler B.M."/>
            <person name="Meinhardt L.W."/>
            <person name="Bailey B.A."/>
        </authorList>
    </citation>
    <scope>NUCLEOTIDE SEQUENCE [LARGE SCALE GENOMIC DNA]</scope>
    <source>
        <strain evidence="8">sbr112.9</strain>
    </source>
</reference>
<comment type="caution">
    <text evidence="7">The sequence shown here is derived from an EMBL/GenBank/DDBJ whole genome shotgun (WGS) entry which is preliminary data.</text>
</comment>
<comment type="subcellular location">
    <subcellularLocation>
        <location evidence="1 5">Secreted</location>
    </subcellularLocation>
</comment>
<feature type="compositionally biased region" description="Basic and acidic residues" evidence="6">
    <location>
        <begin position="95"/>
        <end position="105"/>
    </location>
</feature>
<keyword evidence="8" id="KW-1185">Reference proteome</keyword>
<dbReference type="Proteomes" id="UP000237271">
    <property type="component" value="Unassembled WGS sequence"/>
</dbReference>
<comment type="similarity">
    <text evidence="2 5">Belongs to the RxLR effector family.</text>
</comment>
<comment type="function">
    <text evidence="5">Effector that suppresses plant defense responses during pathogen infection.</text>
</comment>
<name>A0A2P4Y790_9STRA</name>
<dbReference type="AlphaFoldDB" id="A0A2P4Y790"/>
<feature type="signal peptide" evidence="5">
    <location>
        <begin position="1"/>
        <end position="20"/>
    </location>
</feature>
<gene>
    <name evidence="7" type="ORF">PHPALM_9464</name>
</gene>
<dbReference type="InterPro" id="IPR031825">
    <property type="entry name" value="RXLR"/>
</dbReference>
<organism evidence="7 8">
    <name type="scientific">Phytophthora palmivora</name>
    <dbReference type="NCBI Taxonomy" id="4796"/>
    <lineage>
        <taxon>Eukaryota</taxon>
        <taxon>Sar</taxon>
        <taxon>Stramenopiles</taxon>
        <taxon>Oomycota</taxon>
        <taxon>Peronosporomycetes</taxon>
        <taxon>Peronosporales</taxon>
        <taxon>Peronosporaceae</taxon>
        <taxon>Phytophthora</taxon>
    </lineage>
</organism>
<dbReference type="EMBL" id="NCKW01005047">
    <property type="protein sequence ID" value="POM73670.1"/>
    <property type="molecule type" value="Genomic_DNA"/>
</dbReference>
<dbReference type="Pfam" id="PF16810">
    <property type="entry name" value="RXLR"/>
    <property type="match status" value="1"/>
</dbReference>
<keyword evidence="3 5" id="KW-0964">Secreted</keyword>
<evidence type="ECO:0000256" key="6">
    <source>
        <dbReference type="SAM" id="MobiDB-lite"/>
    </source>
</evidence>
<feature type="region of interest" description="Disordered" evidence="6">
    <location>
        <begin position="86"/>
        <end position="105"/>
    </location>
</feature>
<evidence type="ECO:0000256" key="4">
    <source>
        <dbReference type="ARBA" id="ARBA00022729"/>
    </source>
</evidence>
<evidence type="ECO:0000256" key="1">
    <source>
        <dbReference type="ARBA" id="ARBA00004613"/>
    </source>
</evidence>
<comment type="domain">
    <text evidence="5">The RxLR-dEER motif acts to carry the protein into the host cell cytoplasm through binding to cell surface phosphatidylinositol-3-phosphate.</text>
</comment>